<keyword evidence="1" id="KW-0378">Hydrolase</keyword>
<dbReference type="AlphaFoldDB" id="A0A814FSW8"/>
<dbReference type="EMBL" id="CAJNOJ010000057">
    <property type="protein sequence ID" value="CAF0986842.1"/>
    <property type="molecule type" value="Genomic_DNA"/>
</dbReference>
<dbReference type="InterPro" id="IPR036514">
    <property type="entry name" value="SGNH_hydro_sf"/>
</dbReference>
<dbReference type="GO" id="GO:0005975">
    <property type="term" value="P:carbohydrate metabolic process"/>
    <property type="evidence" value="ECO:0007669"/>
    <property type="project" value="TreeGrafter"/>
</dbReference>
<dbReference type="InterPro" id="IPR039329">
    <property type="entry name" value="SIAE"/>
</dbReference>
<evidence type="ECO:0000259" key="3">
    <source>
        <dbReference type="Pfam" id="PF03629"/>
    </source>
</evidence>
<feature type="signal peptide" evidence="2">
    <location>
        <begin position="1"/>
        <end position="20"/>
    </location>
</feature>
<sequence length="553" mass="62666">MDLFKTKLLIFVLFIVQCNAIPRFANYIQDHMVLQQAPQRAVVWGFGDTSKLTTLRMDDKIYTTISGAESVNEQDESIWSITLDPVYDEGPFDIHVSQPLANGTLVTITIHDILFGDVWICSGQSNMQLTVSLIHNATEEIVNAGKYPKIRVFTADQEVSAMPLEELRGIRLNWSVASPNSIGGPNWNYMSAVCWLYGRMIHVALGERPIGLIASSVGGTPIELWMPPKALQDCGIPPDDSVIVKSWNFSSTETASNHSTLFNAMIYPFMRTVIYGAIWYQGKTVDSFFCVSLSISILVSNEGEANRDYNTHKYACSFSKMIQYWRESWNERTNNITDIQFPFGFVQLSTFANNSEYIGSYPEIRWHQTFDIGYVPNNVVPKVFMAVTLDLRDDPNGDHPRYKHDVGYRLSRSGLAIAYNQQVEYQGPIVQTIVYFIGSQTINITYTAVSNIDLRNPNGFEICCQGSKCANDSLWIPITISSRVELTITLSIPISCIGQQLYGIRYLWRETPCPFKQAAIYSFTDPNLPSPPYLKLFLTDRREVENNIFTYKR</sequence>
<accession>A0A814FSW8</accession>
<evidence type="ECO:0000313" key="4">
    <source>
        <dbReference type="EMBL" id="CAF0986842.1"/>
    </source>
</evidence>
<dbReference type="SUPFAM" id="SSF52266">
    <property type="entry name" value="SGNH hydrolase"/>
    <property type="match status" value="1"/>
</dbReference>
<dbReference type="PANTHER" id="PTHR22901">
    <property type="entry name" value="SIALATE O-ACETYLESTERASE"/>
    <property type="match status" value="1"/>
</dbReference>
<evidence type="ECO:0000313" key="5">
    <source>
        <dbReference type="Proteomes" id="UP000663852"/>
    </source>
</evidence>
<dbReference type="PANTHER" id="PTHR22901:SF0">
    <property type="entry name" value="SIALATE O-ACETYLESTERASE"/>
    <property type="match status" value="1"/>
</dbReference>
<protein>
    <recommendedName>
        <fullName evidence="3">Sialate O-acetylesterase domain-containing protein</fullName>
    </recommendedName>
</protein>
<dbReference type="OrthoDB" id="42638at2759"/>
<dbReference type="Pfam" id="PF03629">
    <property type="entry name" value="SASA"/>
    <property type="match status" value="1"/>
</dbReference>
<comment type="caution">
    <text evidence="4">The sequence shown here is derived from an EMBL/GenBank/DDBJ whole genome shotgun (WGS) entry which is preliminary data.</text>
</comment>
<evidence type="ECO:0000256" key="2">
    <source>
        <dbReference type="SAM" id="SignalP"/>
    </source>
</evidence>
<dbReference type="Proteomes" id="UP000663852">
    <property type="component" value="Unassembled WGS sequence"/>
</dbReference>
<feature type="domain" description="Sialate O-acetylesterase" evidence="3">
    <location>
        <begin position="117"/>
        <end position="283"/>
    </location>
</feature>
<dbReference type="Gene3D" id="3.40.50.1110">
    <property type="entry name" value="SGNH hydrolase"/>
    <property type="match status" value="2"/>
</dbReference>
<dbReference type="InterPro" id="IPR005181">
    <property type="entry name" value="SASA"/>
</dbReference>
<reference evidence="4" key="1">
    <citation type="submission" date="2021-02" db="EMBL/GenBank/DDBJ databases">
        <authorList>
            <person name="Nowell W R."/>
        </authorList>
    </citation>
    <scope>NUCLEOTIDE SEQUENCE</scope>
</reference>
<evidence type="ECO:0000256" key="1">
    <source>
        <dbReference type="ARBA" id="ARBA00022801"/>
    </source>
</evidence>
<proteinExistence type="predicted"/>
<name>A0A814FSW8_ADIRI</name>
<dbReference type="GO" id="GO:0001681">
    <property type="term" value="F:sialate O-acetylesterase activity"/>
    <property type="evidence" value="ECO:0007669"/>
    <property type="project" value="InterPro"/>
</dbReference>
<gene>
    <name evidence="4" type="ORF">EDS130_LOCUS14177</name>
</gene>
<feature type="chain" id="PRO_5032283861" description="Sialate O-acetylesterase domain-containing protein" evidence="2">
    <location>
        <begin position="21"/>
        <end position="553"/>
    </location>
</feature>
<keyword evidence="2" id="KW-0732">Signal</keyword>
<organism evidence="4 5">
    <name type="scientific">Adineta ricciae</name>
    <name type="common">Rotifer</name>
    <dbReference type="NCBI Taxonomy" id="249248"/>
    <lineage>
        <taxon>Eukaryota</taxon>
        <taxon>Metazoa</taxon>
        <taxon>Spiralia</taxon>
        <taxon>Gnathifera</taxon>
        <taxon>Rotifera</taxon>
        <taxon>Eurotatoria</taxon>
        <taxon>Bdelloidea</taxon>
        <taxon>Adinetida</taxon>
        <taxon>Adinetidae</taxon>
        <taxon>Adineta</taxon>
    </lineage>
</organism>